<dbReference type="NCBIfam" id="TIGR03696">
    <property type="entry name" value="Rhs_assc_core"/>
    <property type="match status" value="1"/>
</dbReference>
<evidence type="ECO:0000256" key="1">
    <source>
        <dbReference type="SAM" id="MobiDB-lite"/>
    </source>
</evidence>
<reference evidence="2 3" key="1">
    <citation type="journal article" date="2020" name="FEMS Microbiol. Ecol.">
        <title>Temporal dynamics of bacterial communities during seed development and maturation.</title>
        <authorList>
            <person name="Chesneau G."/>
            <person name="Torres-Cortes G."/>
            <person name="Briand M."/>
            <person name="Darrasse A."/>
            <person name="Preveaux A."/>
            <person name="Marais C."/>
            <person name="Jacques M.A."/>
            <person name="Shade A."/>
            <person name="Barret M."/>
        </authorList>
    </citation>
    <scope>NUCLEOTIDE SEQUENCE [LARGE SCALE GENOMIC DNA]</scope>
    <source>
        <strain evidence="2 3">CFBP13723</strain>
    </source>
</reference>
<dbReference type="EMBL" id="JACYNP010000008">
    <property type="protein sequence ID" value="MBD8122983.1"/>
    <property type="molecule type" value="Genomic_DNA"/>
</dbReference>
<name>A0ABR9AA29_9PSED</name>
<evidence type="ECO:0000313" key="2">
    <source>
        <dbReference type="EMBL" id="MBD8122983.1"/>
    </source>
</evidence>
<dbReference type="InterPro" id="IPR022385">
    <property type="entry name" value="Rhs_assc_core"/>
</dbReference>
<dbReference type="PANTHER" id="PTHR32305:SF15">
    <property type="entry name" value="PROTEIN RHSA-RELATED"/>
    <property type="match status" value="1"/>
</dbReference>
<dbReference type="InterPro" id="IPR050708">
    <property type="entry name" value="T6SS_VgrG/RHS"/>
</dbReference>
<dbReference type="PRINTS" id="PR00394">
    <property type="entry name" value="RHSPROTEIN"/>
</dbReference>
<evidence type="ECO:0000313" key="3">
    <source>
        <dbReference type="Proteomes" id="UP000625247"/>
    </source>
</evidence>
<dbReference type="Proteomes" id="UP000625247">
    <property type="component" value="Unassembled WGS sequence"/>
</dbReference>
<gene>
    <name evidence="2" type="ORF">IFT62_17360</name>
</gene>
<feature type="region of interest" description="Disordered" evidence="1">
    <location>
        <begin position="75"/>
        <end position="96"/>
    </location>
</feature>
<proteinExistence type="predicted"/>
<dbReference type="Gene3D" id="2.180.10.10">
    <property type="entry name" value="RHS repeat-associated core"/>
    <property type="match status" value="1"/>
</dbReference>
<sequence length="172" mass="19086">MRFQGQYHDPETGLHYNRHRYYDPGVGRFISKDPIGYSGGLNLYHYVPNPAGWIDPLGLETVIATKSRKSAMQKAQQHAQVPRVSRSGKDIPMDRLNPTSRGVNCACLKQRGVTSLGRESKDESFYVFDHPDGHAGLTGPGQPDHHASPHVHAVNKKGVLIVFTYPSENLGK</sequence>
<organism evidence="2 3">
    <name type="scientific">Pseudomonas lutea</name>
    <dbReference type="NCBI Taxonomy" id="243924"/>
    <lineage>
        <taxon>Bacteria</taxon>
        <taxon>Pseudomonadati</taxon>
        <taxon>Pseudomonadota</taxon>
        <taxon>Gammaproteobacteria</taxon>
        <taxon>Pseudomonadales</taxon>
        <taxon>Pseudomonadaceae</taxon>
        <taxon>Pseudomonas</taxon>
    </lineage>
</organism>
<dbReference type="PANTHER" id="PTHR32305">
    <property type="match status" value="1"/>
</dbReference>
<keyword evidence="3" id="KW-1185">Reference proteome</keyword>
<protein>
    <submittedName>
        <fullName evidence="2">RHS repeat-associated core domain-containing protein</fullName>
    </submittedName>
</protein>
<accession>A0ABR9AA29</accession>
<comment type="caution">
    <text evidence="2">The sequence shown here is derived from an EMBL/GenBank/DDBJ whole genome shotgun (WGS) entry which is preliminary data.</text>
</comment>